<reference evidence="2 3" key="1">
    <citation type="submission" date="2018-06" db="EMBL/GenBank/DDBJ databases">
        <title>Carbapenemase-producing Enterobacteriaceae present in wastewater treatment plant effluent and nearby surface waters in the US.</title>
        <authorList>
            <person name="Mathys D.A."/>
            <person name="Mollenkopf D.F."/>
            <person name="Feicht S.M."/>
            <person name="Adams R.J."/>
            <person name="Albers A.L."/>
            <person name="Grooters S.V."/>
            <person name="Stuever D.M."/>
            <person name="Daniels J.B."/>
            <person name="Wittum T.E."/>
        </authorList>
    </citation>
    <scope>NUCLEOTIDE SEQUENCE [LARGE SCALE GENOMIC DNA]</scope>
    <source>
        <strain evidence="2 3">GEO_4_Eff_A</strain>
    </source>
</reference>
<dbReference type="InterPro" id="IPR007630">
    <property type="entry name" value="RNA_pol_sigma70_r4"/>
</dbReference>
<accession>A0A4V1Q641</accession>
<organism evidence="2 3">
    <name type="scientific">Enterobacter cloacae</name>
    <dbReference type="NCBI Taxonomy" id="550"/>
    <lineage>
        <taxon>Bacteria</taxon>
        <taxon>Pseudomonadati</taxon>
        <taxon>Pseudomonadota</taxon>
        <taxon>Gammaproteobacteria</taxon>
        <taxon>Enterobacterales</taxon>
        <taxon>Enterobacteriaceae</taxon>
        <taxon>Enterobacter</taxon>
        <taxon>Enterobacter cloacae complex</taxon>
    </lineage>
</organism>
<dbReference type="InterPro" id="IPR036388">
    <property type="entry name" value="WH-like_DNA-bd_sf"/>
</dbReference>
<evidence type="ECO:0000313" key="2">
    <source>
        <dbReference type="EMBL" id="RXW27768.1"/>
    </source>
</evidence>
<sequence length="102" mass="11760">MRKLNVTPEEMKAVCGRMVAPRAADHLGLTLAQFYYLAQKYSLSTAHTQHRWSPQEVETLSRLYREGYQQKDIAEMMGLGLMAVRSRVSRLLKQDMNMRKAA</sequence>
<evidence type="ECO:0000259" key="1">
    <source>
        <dbReference type="Pfam" id="PF04545"/>
    </source>
</evidence>
<dbReference type="GO" id="GO:0003700">
    <property type="term" value="F:DNA-binding transcription factor activity"/>
    <property type="evidence" value="ECO:0007669"/>
    <property type="project" value="InterPro"/>
</dbReference>
<dbReference type="EMBL" id="QJSL01000017">
    <property type="protein sequence ID" value="RXW27768.1"/>
    <property type="molecule type" value="Genomic_DNA"/>
</dbReference>
<comment type="caution">
    <text evidence="2">The sequence shown here is derived from an EMBL/GenBank/DDBJ whole genome shotgun (WGS) entry which is preliminary data.</text>
</comment>
<dbReference type="Gene3D" id="1.10.10.10">
    <property type="entry name" value="Winged helix-like DNA-binding domain superfamily/Winged helix DNA-binding domain"/>
    <property type="match status" value="1"/>
</dbReference>
<dbReference type="InterPro" id="IPR013324">
    <property type="entry name" value="RNA_pol_sigma_r3/r4-like"/>
</dbReference>
<protein>
    <submittedName>
        <fullName evidence="2">Sigma-70 family RNA polymerase sigma factor</fullName>
    </submittedName>
</protein>
<evidence type="ECO:0000313" key="3">
    <source>
        <dbReference type="Proteomes" id="UP000290875"/>
    </source>
</evidence>
<dbReference type="GO" id="GO:0006352">
    <property type="term" value="P:DNA-templated transcription initiation"/>
    <property type="evidence" value="ECO:0007669"/>
    <property type="project" value="InterPro"/>
</dbReference>
<feature type="domain" description="RNA polymerase sigma-70 region 4" evidence="1">
    <location>
        <begin position="54"/>
        <end position="93"/>
    </location>
</feature>
<dbReference type="Pfam" id="PF04545">
    <property type="entry name" value="Sigma70_r4"/>
    <property type="match status" value="1"/>
</dbReference>
<gene>
    <name evidence="2" type="ORF">DM877_17990</name>
</gene>
<dbReference type="SUPFAM" id="SSF88659">
    <property type="entry name" value="Sigma3 and sigma4 domains of RNA polymerase sigma factors"/>
    <property type="match status" value="1"/>
</dbReference>
<name>A0A4V1Q641_ENTCL</name>
<dbReference type="AlphaFoldDB" id="A0A4V1Q641"/>
<dbReference type="Proteomes" id="UP000290875">
    <property type="component" value="Unassembled WGS sequence"/>
</dbReference>
<proteinExistence type="predicted"/>